<reference evidence="1 2" key="1">
    <citation type="submission" date="2018-01" db="EMBL/GenBank/DDBJ databases">
        <title>Metagenomic assembled genomes from two thermal pools in the Uzon Caldera, Kamchatka, Russia.</title>
        <authorList>
            <person name="Wilkins L."/>
            <person name="Ettinger C."/>
        </authorList>
    </citation>
    <scope>NUCLEOTIDE SEQUENCE [LARGE SCALE GENOMIC DNA]</scope>
    <source>
        <strain evidence="1">ZAV-07</strain>
    </source>
</reference>
<dbReference type="AlphaFoldDB" id="A0A2J6WEU2"/>
<organism evidence="1 2">
    <name type="scientific">Caldisericum exile</name>
    <dbReference type="NCBI Taxonomy" id="693075"/>
    <lineage>
        <taxon>Bacteria</taxon>
        <taxon>Pseudomonadati</taxon>
        <taxon>Caldisericota/Cryosericota group</taxon>
        <taxon>Caldisericota</taxon>
        <taxon>Caldisericia</taxon>
        <taxon>Caldisericales</taxon>
        <taxon>Caldisericaceae</taxon>
        <taxon>Caldisericum</taxon>
    </lineage>
</organism>
<dbReference type="Proteomes" id="UP000237040">
    <property type="component" value="Unassembled WGS sequence"/>
</dbReference>
<comment type="caution">
    <text evidence="1">The sequence shown here is derived from an EMBL/GenBank/DDBJ whole genome shotgun (WGS) entry which is preliminary data.</text>
</comment>
<accession>A0A2J6WEU2</accession>
<gene>
    <name evidence="1" type="ORF">C0189_02475</name>
</gene>
<evidence type="ECO:0000313" key="1">
    <source>
        <dbReference type="EMBL" id="PMP67817.1"/>
    </source>
</evidence>
<evidence type="ECO:0000313" key="2">
    <source>
        <dbReference type="Proteomes" id="UP000237040"/>
    </source>
</evidence>
<dbReference type="EMBL" id="PNIL01000035">
    <property type="protein sequence ID" value="PMP67817.1"/>
    <property type="molecule type" value="Genomic_DNA"/>
</dbReference>
<proteinExistence type="predicted"/>
<sequence length="60" mass="7239">MKEEVIIAIIKDFVIKKKNMIKKEKNLADIEKGRLYAYEEIIEFLNHYEQNIKKAQQQEV</sequence>
<name>A0A2J6WEU2_9BACT</name>
<protein>
    <submittedName>
        <fullName evidence="1">Uncharacterized protein</fullName>
    </submittedName>
</protein>